<dbReference type="PROSITE" id="PS51257">
    <property type="entry name" value="PROKAR_LIPOPROTEIN"/>
    <property type="match status" value="1"/>
</dbReference>
<proteinExistence type="inferred from homology"/>
<feature type="domain" description="Carboxylesterase type B" evidence="6">
    <location>
        <begin position="26"/>
        <end position="176"/>
    </location>
</feature>
<dbReference type="RefSeq" id="XP_026668154.1">
    <property type="nucleotide sequence ID" value="XM_026812353.1"/>
</dbReference>
<evidence type="ECO:0000256" key="3">
    <source>
        <dbReference type="ARBA" id="ARBA00022801"/>
    </source>
</evidence>
<evidence type="ECO:0000256" key="2">
    <source>
        <dbReference type="ARBA" id="ARBA00022487"/>
    </source>
</evidence>
<evidence type="ECO:0000313" key="7">
    <source>
        <dbReference type="Proteomes" id="UP000694925"/>
    </source>
</evidence>
<dbReference type="GeneID" id="108623451"/>
<evidence type="ECO:0000256" key="1">
    <source>
        <dbReference type="ARBA" id="ARBA00005964"/>
    </source>
</evidence>
<comment type="similarity">
    <text evidence="1">Belongs to the type-B carboxylesterase/lipase family.</text>
</comment>
<reference evidence="8" key="1">
    <citation type="submission" date="2025-08" db="UniProtKB">
        <authorList>
            <consortium name="RefSeq"/>
        </authorList>
    </citation>
    <scope>IDENTIFICATION</scope>
    <source>
        <tissue evidence="8">Whole body</tissue>
    </source>
</reference>
<gene>
    <name evidence="8" type="primary">LOC108623451</name>
</gene>
<evidence type="ECO:0000313" key="8">
    <source>
        <dbReference type="RefSeq" id="XP_026668154.1"/>
    </source>
</evidence>
<dbReference type="AlphaFoldDB" id="A0AAJ7RYP4"/>
<dbReference type="SUPFAM" id="SSF53474">
    <property type="entry name" value="alpha/beta-Hydrolases"/>
    <property type="match status" value="1"/>
</dbReference>
<keyword evidence="4" id="KW-0325">Glycoprotein</keyword>
<keyword evidence="3" id="KW-0378">Hydrolase</keyword>
<protein>
    <submittedName>
        <fullName evidence="8">Venom carboxylesterase-6-like isoform X2</fullName>
    </submittedName>
</protein>
<evidence type="ECO:0000256" key="5">
    <source>
        <dbReference type="SAM" id="SignalP"/>
    </source>
</evidence>
<evidence type="ECO:0000259" key="6">
    <source>
        <dbReference type="Pfam" id="PF00135"/>
    </source>
</evidence>
<keyword evidence="2" id="KW-0719">Serine esterase</keyword>
<name>A0AAJ7RYP4_9HYME</name>
<dbReference type="InterPro" id="IPR002018">
    <property type="entry name" value="CarbesteraseB"/>
</dbReference>
<feature type="signal peptide" evidence="5">
    <location>
        <begin position="1"/>
        <end position="21"/>
    </location>
</feature>
<dbReference type="Pfam" id="PF00135">
    <property type="entry name" value="COesterase"/>
    <property type="match status" value="2"/>
</dbReference>
<organism evidence="7 8">
    <name type="scientific">Ceratina calcarata</name>
    <dbReference type="NCBI Taxonomy" id="156304"/>
    <lineage>
        <taxon>Eukaryota</taxon>
        <taxon>Metazoa</taxon>
        <taxon>Ecdysozoa</taxon>
        <taxon>Arthropoda</taxon>
        <taxon>Hexapoda</taxon>
        <taxon>Insecta</taxon>
        <taxon>Pterygota</taxon>
        <taxon>Neoptera</taxon>
        <taxon>Endopterygota</taxon>
        <taxon>Hymenoptera</taxon>
        <taxon>Apocrita</taxon>
        <taxon>Aculeata</taxon>
        <taxon>Apoidea</taxon>
        <taxon>Anthophila</taxon>
        <taxon>Apidae</taxon>
        <taxon>Ceratina</taxon>
        <taxon>Zadontomerus</taxon>
    </lineage>
</organism>
<dbReference type="PROSITE" id="PS00941">
    <property type="entry name" value="CARBOXYLESTERASE_B_2"/>
    <property type="match status" value="1"/>
</dbReference>
<keyword evidence="7" id="KW-1185">Reference proteome</keyword>
<dbReference type="Gene3D" id="3.40.50.1820">
    <property type="entry name" value="alpha/beta hydrolase"/>
    <property type="match status" value="2"/>
</dbReference>
<evidence type="ECO:0000256" key="4">
    <source>
        <dbReference type="ARBA" id="ARBA00023180"/>
    </source>
</evidence>
<dbReference type="Proteomes" id="UP000694925">
    <property type="component" value="Unplaced"/>
</dbReference>
<dbReference type="PANTHER" id="PTHR43142:SF1">
    <property type="entry name" value="CARBOXYLIC ESTER HYDROLASE"/>
    <property type="match status" value="1"/>
</dbReference>
<dbReference type="GO" id="GO:0052689">
    <property type="term" value="F:carboxylic ester hydrolase activity"/>
    <property type="evidence" value="ECO:0007669"/>
    <property type="project" value="UniProtKB-KW"/>
</dbReference>
<feature type="chain" id="PRO_5042522709" evidence="5">
    <location>
        <begin position="22"/>
        <end position="500"/>
    </location>
</feature>
<dbReference type="InterPro" id="IPR019819">
    <property type="entry name" value="Carboxylesterase_B_CS"/>
</dbReference>
<feature type="domain" description="Carboxylesterase type B" evidence="6">
    <location>
        <begin position="178"/>
        <end position="479"/>
    </location>
</feature>
<dbReference type="InterPro" id="IPR029058">
    <property type="entry name" value="AB_hydrolase_fold"/>
</dbReference>
<sequence>MNAKTLSTVLFLLFTSLSCHGKKIVKVQTPLGRISGYRIINLYGKEYDVFMGIPYAQPPVGKLRFEPPQPIEKWEYELQATKGGYSCVQYDSTLRIPEKVSGCEDCLYLNVYVPVKNNSKTQLPVLIWIHGGRFQSGKGDLEDVDSFLNFDVILVTLNYRLGLFGFLSTGDSVVPGGISASGVVLSPTSLTKNAPAKAKELGASLGCPTSNSTQMISCLRQVSSRRLSEATDNFMVWLTAPIVPFGPVVEIPGPNAFISRPPIDIINSGKAYDVPWMTSVVSEEGLFAVSMFFNDDKLLEQLDENWTNISPFLLDFNDTIPLSQQRSVAQKIRRYFLGSNKIDNTDSSLRPLISMISDRIFVLGFEKAARLQAKRNKSPVWTLYYNYRANHSMSEYYSGGSTRNMGVCHGDDFLLWSSTVKSDDNKMRKILYDIYLSFAIHGKPRITGVKWQPLDPNKKKFQYLRISGLRNISMDTRSNVGHKNFWKTINFDENKISPTT</sequence>
<keyword evidence="5" id="KW-0732">Signal</keyword>
<dbReference type="PANTHER" id="PTHR43142">
    <property type="entry name" value="CARBOXYLIC ESTER HYDROLASE"/>
    <property type="match status" value="1"/>
</dbReference>
<accession>A0AAJ7RYP4</accession>